<organism evidence="2 3">
    <name type="scientific">Ricinus communis</name>
    <name type="common">Castor bean</name>
    <dbReference type="NCBI Taxonomy" id="3988"/>
    <lineage>
        <taxon>Eukaryota</taxon>
        <taxon>Viridiplantae</taxon>
        <taxon>Streptophyta</taxon>
        <taxon>Embryophyta</taxon>
        <taxon>Tracheophyta</taxon>
        <taxon>Spermatophyta</taxon>
        <taxon>Magnoliopsida</taxon>
        <taxon>eudicotyledons</taxon>
        <taxon>Gunneridae</taxon>
        <taxon>Pentapetalae</taxon>
        <taxon>rosids</taxon>
        <taxon>fabids</taxon>
        <taxon>Malpighiales</taxon>
        <taxon>Euphorbiaceae</taxon>
        <taxon>Acalyphoideae</taxon>
        <taxon>Acalypheae</taxon>
        <taxon>Ricinus</taxon>
    </lineage>
</organism>
<feature type="region of interest" description="Disordered" evidence="1">
    <location>
        <begin position="19"/>
        <end position="55"/>
    </location>
</feature>
<feature type="compositionally biased region" description="Acidic residues" evidence="1">
    <location>
        <begin position="38"/>
        <end position="49"/>
    </location>
</feature>
<name>B9STP3_RICCO</name>
<proteinExistence type="predicted"/>
<evidence type="ECO:0000256" key="1">
    <source>
        <dbReference type="SAM" id="MobiDB-lite"/>
    </source>
</evidence>
<dbReference type="Proteomes" id="UP000008311">
    <property type="component" value="Unassembled WGS sequence"/>
</dbReference>
<evidence type="ECO:0000313" key="3">
    <source>
        <dbReference type="Proteomes" id="UP000008311"/>
    </source>
</evidence>
<dbReference type="InParanoid" id="B9STP3"/>
<reference evidence="3" key="1">
    <citation type="journal article" date="2010" name="Nat. Biotechnol.">
        <title>Draft genome sequence of the oilseed species Ricinus communis.</title>
        <authorList>
            <person name="Chan A.P."/>
            <person name="Crabtree J."/>
            <person name="Zhao Q."/>
            <person name="Lorenzi H."/>
            <person name="Orvis J."/>
            <person name="Puiu D."/>
            <person name="Melake-Berhan A."/>
            <person name="Jones K.M."/>
            <person name="Redman J."/>
            <person name="Chen G."/>
            <person name="Cahoon E.B."/>
            <person name="Gedil M."/>
            <person name="Stanke M."/>
            <person name="Haas B.J."/>
            <person name="Wortman J.R."/>
            <person name="Fraser-Liggett C.M."/>
            <person name="Ravel J."/>
            <person name="Rabinowicz P.D."/>
        </authorList>
    </citation>
    <scope>NUCLEOTIDE SEQUENCE [LARGE SCALE GENOMIC DNA]</scope>
    <source>
        <strain evidence="3">cv. Hale</strain>
    </source>
</reference>
<accession>B9STP3</accession>
<protein>
    <submittedName>
        <fullName evidence="2">Uncharacterized protein</fullName>
    </submittedName>
</protein>
<evidence type="ECO:0000313" key="2">
    <source>
        <dbReference type="EMBL" id="EEF33029.1"/>
    </source>
</evidence>
<gene>
    <name evidence="2" type="ORF">RCOM_0826220</name>
</gene>
<dbReference type="EMBL" id="EQ974133">
    <property type="protein sequence ID" value="EEF33029.1"/>
    <property type="molecule type" value="Genomic_DNA"/>
</dbReference>
<sequence length="55" mass="6012">MSPLSKVIASWCNKPVVEEEMGNDDDRVYEYAPATSTEGDDDDDDDDDKDCAPAA</sequence>
<keyword evidence="3" id="KW-1185">Reference proteome</keyword>
<dbReference type="AlphaFoldDB" id="B9STP3"/>